<dbReference type="CDD" id="cd16325">
    <property type="entry name" value="LolA"/>
    <property type="match status" value="1"/>
</dbReference>
<keyword evidence="1 2" id="KW-0732">Signal</keyword>
<dbReference type="STRING" id="226506.SAMN04488519_104114"/>
<feature type="chain" id="PRO_5011555847" evidence="2">
    <location>
        <begin position="23"/>
        <end position="217"/>
    </location>
</feature>
<evidence type="ECO:0000256" key="1">
    <source>
        <dbReference type="ARBA" id="ARBA00022729"/>
    </source>
</evidence>
<dbReference type="Gene3D" id="2.50.20.10">
    <property type="entry name" value="Lipoprotein localisation LolA/LolB/LppX"/>
    <property type="match status" value="1"/>
</dbReference>
<gene>
    <name evidence="3" type="ORF">SAMN04488519_104114</name>
</gene>
<protein>
    <submittedName>
        <fullName evidence="3">Outer membrane lipoprotein-sorting protein</fullName>
    </submittedName>
</protein>
<dbReference type="Proteomes" id="UP000199564">
    <property type="component" value="Unassembled WGS sequence"/>
</dbReference>
<feature type="signal peptide" evidence="2">
    <location>
        <begin position="1"/>
        <end position="22"/>
    </location>
</feature>
<name>A0A1I5EXD9_9BACT</name>
<dbReference type="EMBL" id="FOVW01000004">
    <property type="protein sequence ID" value="SFO16164.1"/>
    <property type="molecule type" value="Genomic_DNA"/>
</dbReference>
<evidence type="ECO:0000256" key="2">
    <source>
        <dbReference type="SAM" id="SignalP"/>
    </source>
</evidence>
<dbReference type="PANTHER" id="PTHR35869:SF1">
    <property type="entry name" value="OUTER-MEMBRANE LIPOPROTEIN CARRIER PROTEIN"/>
    <property type="match status" value="1"/>
</dbReference>
<reference evidence="4" key="1">
    <citation type="submission" date="2016-10" db="EMBL/GenBank/DDBJ databases">
        <authorList>
            <person name="Varghese N."/>
            <person name="Submissions S."/>
        </authorList>
    </citation>
    <scope>NUCLEOTIDE SEQUENCE [LARGE SCALE GENOMIC DNA]</scope>
    <source>
        <strain evidence="4">DSM 15282</strain>
    </source>
</reference>
<dbReference type="InterPro" id="IPR004564">
    <property type="entry name" value="OM_lipoprot_carrier_LolA-like"/>
</dbReference>
<dbReference type="Pfam" id="PF03548">
    <property type="entry name" value="LolA"/>
    <property type="match status" value="1"/>
</dbReference>
<keyword evidence="4" id="KW-1185">Reference proteome</keyword>
<dbReference type="InterPro" id="IPR029046">
    <property type="entry name" value="LolA/LolB/LppX"/>
</dbReference>
<evidence type="ECO:0000313" key="3">
    <source>
        <dbReference type="EMBL" id="SFO16164.1"/>
    </source>
</evidence>
<dbReference type="SUPFAM" id="SSF89392">
    <property type="entry name" value="Prokaryotic lipoproteins and lipoprotein localization factors"/>
    <property type="match status" value="1"/>
</dbReference>
<organism evidence="3 4">
    <name type="scientific">Algoriphagus ornithinivorans</name>
    <dbReference type="NCBI Taxonomy" id="226506"/>
    <lineage>
        <taxon>Bacteria</taxon>
        <taxon>Pseudomonadati</taxon>
        <taxon>Bacteroidota</taxon>
        <taxon>Cytophagia</taxon>
        <taxon>Cytophagales</taxon>
        <taxon>Cyclobacteriaceae</taxon>
        <taxon>Algoriphagus</taxon>
    </lineage>
</organism>
<dbReference type="PANTHER" id="PTHR35869">
    <property type="entry name" value="OUTER-MEMBRANE LIPOPROTEIN CARRIER PROTEIN"/>
    <property type="match status" value="1"/>
</dbReference>
<dbReference type="AlphaFoldDB" id="A0A1I5EXD9"/>
<sequence length="217" mass="24737">MNKLALVLTLVLSLALELPTFAQKDPKAKTVLDAMSQKFKSMNGFTAQFDFTYQDNTGSSDRQSGEVAVKGEQYRLKLPEQEIYNDGKTVWTFIQADGYREVTINDVSQTEGELTPSNIYRMYQSGFDYKLLADKQYQGKTVSVVELKATTNNTPFERVKLMIDKNTKDLLGWEMFDGQGGMFSYTFKNLKQNTNLPSSYFAFDPKKYPGIEIIDLR</sequence>
<keyword evidence="3" id="KW-0449">Lipoprotein</keyword>
<evidence type="ECO:0000313" key="4">
    <source>
        <dbReference type="Proteomes" id="UP000199564"/>
    </source>
</evidence>
<accession>A0A1I5EXD9</accession>
<proteinExistence type="predicted"/>
<dbReference type="RefSeq" id="WP_091652377.1">
    <property type="nucleotide sequence ID" value="NZ_FOVW01000004.1"/>
</dbReference>